<dbReference type="PANTHER" id="PTHR10584:SF166">
    <property type="entry name" value="RIBOKINASE"/>
    <property type="match status" value="1"/>
</dbReference>
<dbReference type="Proteomes" id="UP001525857">
    <property type="component" value="Unassembled WGS sequence"/>
</dbReference>
<evidence type="ECO:0000313" key="5">
    <source>
        <dbReference type="Proteomes" id="UP001525857"/>
    </source>
</evidence>
<dbReference type="Pfam" id="PF00294">
    <property type="entry name" value="PfkB"/>
    <property type="match status" value="1"/>
</dbReference>
<comment type="caution">
    <text evidence="4">The sequence shown here is derived from an EMBL/GenBank/DDBJ whole genome shotgun (WGS) entry which is preliminary data.</text>
</comment>
<name>A0ABT2NUC6_9LACO</name>
<keyword evidence="2" id="KW-0418">Kinase</keyword>
<evidence type="ECO:0000259" key="3">
    <source>
        <dbReference type="Pfam" id="PF00294"/>
    </source>
</evidence>
<organism evidence="4 5">
    <name type="scientific">Leuconostoc holzapfelii</name>
    <dbReference type="NCBI Taxonomy" id="434464"/>
    <lineage>
        <taxon>Bacteria</taxon>
        <taxon>Bacillati</taxon>
        <taxon>Bacillota</taxon>
        <taxon>Bacilli</taxon>
        <taxon>Lactobacillales</taxon>
        <taxon>Lactobacillaceae</taxon>
        <taxon>Leuconostoc</taxon>
    </lineage>
</organism>
<sequence length="294" mass="31828">MDVLNNILVIGAIFVDVIIDVPQLPLAGADVSGHLATTSIGGCAYNVYLAGVTQHAAITLLAPIGQGPYADKVRQDFKQRQIPLLCQPTTADNGWDLCLVQPDGERAFVTMTGIEQHWQAEWFQELTMAHYHYCYLSGYELENAAAADVILTALTQLPADHVLLFDASPRVQYLQPSILARLLQPHTLIHCNRDELAYLSSATQFDAQLVDIFQRTQTPVVVTDGANGTYIFDQTGKRHLPSAVVPVVNTIGAGDTHCAGVLTGLQRGWSIDAAVVFGNQLAAQVVQQTSGHLS</sequence>
<feature type="domain" description="Carbohydrate kinase PfkB" evidence="3">
    <location>
        <begin position="6"/>
        <end position="290"/>
    </location>
</feature>
<keyword evidence="1" id="KW-0808">Transferase</keyword>
<dbReference type="PANTHER" id="PTHR10584">
    <property type="entry name" value="SUGAR KINASE"/>
    <property type="match status" value="1"/>
</dbReference>
<dbReference type="InterPro" id="IPR029056">
    <property type="entry name" value="Ribokinase-like"/>
</dbReference>
<evidence type="ECO:0000256" key="1">
    <source>
        <dbReference type="ARBA" id="ARBA00022679"/>
    </source>
</evidence>
<accession>A0ABT2NUC6</accession>
<reference evidence="4 5" key="1">
    <citation type="submission" date="2018-08" db="EMBL/GenBank/DDBJ databases">
        <title>Draft genome sequences of Leuconostoc spp. and Weissella spp. with biocontrol potential.</title>
        <authorList>
            <person name="Lo R."/>
            <person name="Ho V.T.T."/>
            <person name="Turner M.S."/>
        </authorList>
    </citation>
    <scope>NUCLEOTIDE SEQUENCE [LARGE SCALE GENOMIC DNA]</scope>
    <source>
        <strain evidence="4 5">733</strain>
    </source>
</reference>
<dbReference type="InterPro" id="IPR011611">
    <property type="entry name" value="PfkB_dom"/>
</dbReference>
<dbReference type="SUPFAM" id="SSF53613">
    <property type="entry name" value="Ribokinase-like"/>
    <property type="match status" value="1"/>
</dbReference>
<dbReference type="InterPro" id="IPR002173">
    <property type="entry name" value="Carboh/pur_kinase_PfkB_CS"/>
</dbReference>
<evidence type="ECO:0000313" key="4">
    <source>
        <dbReference type="EMBL" id="MCT8388963.1"/>
    </source>
</evidence>
<dbReference type="EMBL" id="QVOV01000003">
    <property type="protein sequence ID" value="MCT8388963.1"/>
    <property type="molecule type" value="Genomic_DNA"/>
</dbReference>
<dbReference type="PROSITE" id="PS00584">
    <property type="entry name" value="PFKB_KINASES_2"/>
    <property type="match status" value="1"/>
</dbReference>
<gene>
    <name evidence="4" type="ORF">D0501_02475</name>
</gene>
<dbReference type="Gene3D" id="3.40.1190.20">
    <property type="match status" value="1"/>
</dbReference>
<keyword evidence="5" id="KW-1185">Reference proteome</keyword>
<protein>
    <submittedName>
        <fullName evidence="4">Ribokinase</fullName>
    </submittedName>
</protein>
<proteinExistence type="predicted"/>
<evidence type="ECO:0000256" key="2">
    <source>
        <dbReference type="ARBA" id="ARBA00022777"/>
    </source>
</evidence>